<dbReference type="Proteomes" id="UP000035681">
    <property type="component" value="Unplaced"/>
</dbReference>
<evidence type="ECO:0000313" key="1">
    <source>
        <dbReference type="Proteomes" id="UP000035681"/>
    </source>
</evidence>
<dbReference type="AlphaFoldDB" id="A0A0K0EGE4"/>
<dbReference type="WBParaSite" id="SSTP_0000855500.1">
    <property type="protein sequence ID" value="SSTP_0000855500.1"/>
    <property type="gene ID" value="SSTP_0000855500"/>
</dbReference>
<proteinExistence type="predicted"/>
<reference evidence="2" key="1">
    <citation type="submission" date="2015-08" db="UniProtKB">
        <authorList>
            <consortium name="WormBaseParasite"/>
        </authorList>
    </citation>
    <scope>IDENTIFICATION</scope>
</reference>
<dbReference type="WBParaSite" id="TCONS_00015036.p1">
    <property type="protein sequence ID" value="TCONS_00015036.p1"/>
    <property type="gene ID" value="XLOC_010248"/>
</dbReference>
<keyword evidence="1" id="KW-1185">Reference proteome</keyword>
<name>A0A0K0EGE4_STRER</name>
<protein>
    <submittedName>
        <fullName evidence="2">Homeobox-containing protein</fullName>
    </submittedName>
</protein>
<evidence type="ECO:0000313" key="2">
    <source>
        <dbReference type="WBParaSite" id="SSTP_0000855500.1"/>
    </source>
</evidence>
<organism evidence="2">
    <name type="scientific">Strongyloides stercoralis</name>
    <name type="common">Threadworm</name>
    <dbReference type="NCBI Taxonomy" id="6248"/>
    <lineage>
        <taxon>Eukaryota</taxon>
        <taxon>Metazoa</taxon>
        <taxon>Ecdysozoa</taxon>
        <taxon>Nematoda</taxon>
        <taxon>Chromadorea</taxon>
        <taxon>Rhabditida</taxon>
        <taxon>Tylenchina</taxon>
        <taxon>Panagrolaimomorpha</taxon>
        <taxon>Strongyloidoidea</taxon>
        <taxon>Strongyloididae</taxon>
        <taxon>Strongyloides</taxon>
    </lineage>
</organism>
<accession>A0A0K0EGE4</accession>
<sequence length="199" mass="23598">MNNYNMIIDDKSFEMKDLIDIETSNRPTDPHFSMALCLANSVLLKNNVENEELKSIDMFESMSYYNSNNFADHVQNKKFIFEELETKQSSLPDYNNYNINNHEVNERMNYLSNVKNVEDIEKKLDDDEICYIFRPYCKDKLYHNNDNSHLETMNNSNNQNYYSSEKLEFCYTPYYHSCTSTNCFSMTNGEYQYNGNASE</sequence>